<sequence length="218" mass="25296">MGKTNRGETTKLSIRLTAEARHRIQGAAKNLNLSQAGVILFALSNILKKPPTKSSVLNWENKYVLEPKNLALTINMDLSEKVNLLYDEYNMNKNKYVGLMVSHYFETEVDKELLLTDNDTTPKKIGIMINSELKKKIDSFSDEYYIPLSGLISYSILNKNIDYFPQYNDDVLESFFTRIPAYLVQRVKKESARLHIKESFYVELCLYKAFYSKDKVFY</sequence>
<dbReference type="EMBL" id="NVCU01000056">
    <property type="protein sequence ID" value="PFT96463.1"/>
    <property type="molecule type" value="Genomic_DNA"/>
</dbReference>
<comment type="caution">
    <text evidence="1">The sequence shown here is derived from an EMBL/GenBank/DDBJ whole genome shotgun (WGS) entry which is preliminary data.</text>
</comment>
<evidence type="ECO:0000313" key="1">
    <source>
        <dbReference type="EMBL" id="PFT96463.1"/>
    </source>
</evidence>
<reference evidence="1 2" key="1">
    <citation type="submission" date="2017-09" db="EMBL/GenBank/DDBJ databases">
        <title>Large-scale bioinformatics analysis of Bacillus genomes uncovers conserved roles of natural products in bacterial physiology.</title>
        <authorList>
            <consortium name="Agbiome Team Llc"/>
            <person name="Bleich R.M."/>
            <person name="Grubbs K.J."/>
            <person name="Santa Maria K.C."/>
            <person name="Allen S.E."/>
            <person name="Farag S."/>
            <person name="Shank E.A."/>
            <person name="Bowers A."/>
        </authorList>
    </citation>
    <scope>NUCLEOTIDE SEQUENCE [LARGE SCALE GENOMIC DNA]</scope>
    <source>
        <strain evidence="1 2">AFS064137</strain>
    </source>
</reference>
<dbReference type="RefSeq" id="WP_033692349.1">
    <property type="nucleotide sequence ID" value="NZ_JAUKEV010000074.1"/>
</dbReference>
<gene>
    <name evidence="1" type="ORF">COK81_08950</name>
</gene>
<accession>A0A9X7G2R4</accession>
<organism evidence="1 2">
    <name type="scientific">Bacillus thuringiensis</name>
    <dbReference type="NCBI Taxonomy" id="1428"/>
    <lineage>
        <taxon>Bacteria</taxon>
        <taxon>Bacillati</taxon>
        <taxon>Bacillota</taxon>
        <taxon>Bacilli</taxon>
        <taxon>Bacillales</taxon>
        <taxon>Bacillaceae</taxon>
        <taxon>Bacillus</taxon>
        <taxon>Bacillus cereus group</taxon>
    </lineage>
</organism>
<evidence type="ECO:0000313" key="2">
    <source>
        <dbReference type="Proteomes" id="UP000225910"/>
    </source>
</evidence>
<proteinExistence type="predicted"/>
<dbReference type="Proteomes" id="UP000225910">
    <property type="component" value="Unassembled WGS sequence"/>
</dbReference>
<protein>
    <submittedName>
        <fullName evidence="1">Uncharacterized protein</fullName>
    </submittedName>
</protein>
<dbReference type="AlphaFoldDB" id="A0A9X7G2R4"/>
<name>A0A9X7G2R4_BACTU</name>